<dbReference type="STRING" id="1802579.A2310_01175"/>
<dbReference type="InterPro" id="IPR002933">
    <property type="entry name" value="Peptidase_M20"/>
</dbReference>
<comment type="similarity">
    <text evidence="7">Belongs to the peptidase M42 family.</text>
</comment>
<dbReference type="SUPFAM" id="SSF55031">
    <property type="entry name" value="Bacterial exopeptidase dimerisation domain"/>
    <property type="match status" value="1"/>
</dbReference>
<evidence type="ECO:0000256" key="6">
    <source>
        <dbReference type="ARBA" id="ARBA00023049"/>
    </source>
</evidence>
<evidence type="ECO:0000313" key="11">
    <source>
        <dbReference type="Proteomes" id="UP000178417"/>
    </source>
</evidence>
<dbReference type="NCBIfam" id="TIGR01883">
    <property type="entry name" value="PepT-like"/>
    <property type="match status" value="1"/>
</dbReference>
<dbReference type="GO" id="GO:0046872">
    <property type="term" value="F:metal ion binding"/>
    <property type="evidence" value="ECO:0007669"/>
    <property type="project" value="UniProtKB-UniRule"/>
</dbReference>
<dbReference type="AlphaFoldDB" id="A0A1F4SY85"/>
<accession>A0A1F4SY85</accession>
<dbReference type="PANTHER" id="PTHR42994">
    <property type="entry name" value="PEPTIDASE T"/>
    <property type="match status" value="1"/>
</dbReference>
<dbReference type="GO" id="GO:0006508">
    <property type="term" value="P:proteolysis"/>
    <property type="evidence" value="ECO:0007669"/>
    <property type="project" value="UniProtKB-KW"/>
</dbReference>
<dbReference type="Gene3D" id="3.40.630.10">
    <property type="entry name" value="Zn peptidases"/>
    <property type="match status" value="1"/>
</dbReference>
<comment type="cofactor">
    <cofactor evidence="1">
        <name>Zn(2+)</name>
        <dbReference type="ChEBI" id="CHEBI:29105"/>
    </cofactor>
</comment>
<dbReference type="InterPro" id="IPR010162">
    <property type="entry name" value="PepT-like"/>
</dbReference>
<keyword evidence="4" id="KW-0378">Hydrolase</keyword>
<keyword evidence="2" id="KW-0645">Protease</keyword>
<dbReference type="InterPro" id="IPR011650">
    <property type="entry name" value="Peptidase_M20_dimer"/>
</dbReference>
<gene>
    <name evidence="10" type="ORF">A2310_01175</name>
</gene>
<protein>
    <recommendedName>
        <fullName evidence="9">Peptidase M20 dimerisation domain-containing protein</fullName>
    </recommendedName>
</protein>
<dbReference type="Gene3D" id="3.30.70.360">
    <property type="match status" value="1"/>
</dbReference>
<evidence type="ECO:0000256" key="7">
    <source>
        <dbReference type="PIRNR" id="PIRNR001123"/>
    </source>
</evidence>
<evidence type="ECO:0000256" key="1">
    <source>
        <dbReference type="ARBA" id="ARBA00001947"/>
    </source>
</evidence>
<dbReference type="Pfam" id="PF01546">
    <property type="entry name" value="Peptidase_M20"/>
    <property type="match status" value="1"/>
</dbReference>
<comment type="cofactor">
    <cofactor evidence="8">
        <name>a divalent metal cation</name>
        <dbReference type="ChEBI" id="CHEBI:60240"/>
    </cofactor>
    <text evidence="8">Binds 2 divalent metal cations per subunit.</text>
</comment>
<proteinExistence type="inferred from homology"/>
<dbReference type="GO" id="GO:0004177">
    <property type="term" value="F:aminopeptidase activity"/>
    <property type="evidence" value="ECO:0007669"/>
    <property type="project" value="UniProtKB-UniRule"/>
</dbReference>
<keyword evidence="3 8" id="KW-0479">Metal-binding</keyword>
<dbReference type="PANTHER" id="PTHR42994:SF2">
    <property type="entry name" value="PEPTIDASE"/>
    <property type="match status" value="1"/>
</dbReference>
<evidence type="ECO:0000313" key="10">
    <source>
        <dbReference type="EMBL" id="OGC25386.1"/>
    </source>
</evidence>
<evidence type="ECO:0000256" key="4">
    <source>
        <dbReference type="ARBA" id="ARBA00022801"/>
    </source>
</evidence>
<evidence type="ECO:0000256" key="8">
    <source>
        <dbReference type="PIRSR" id="PIRSR001123-2"/>
    </source>
</evidence>
<evidence type="ECO:0000259" key="9">
    <source>
        <dbReference type="Pfam" id="PF07687"/>
    </source>
</evidence>
<keyword evidence="6" id="KW-0482">Metalloprotease</keyword>
<reference evidence="10 11" key="1">
    <citation type="journal article" date="2016" name="Nat. Commun.">
        <title>Thousands of microbial genomes shed light on interconnected biogeochemical processes in an aquifer system.</title>
        <authorList>
            <person name="Anantharaman K."/>
            <person name="Brown C.T."/>
            <person name="Hug L.A."/>
            <person name="Sharon I."/>
            <person name="Castelle C.J."/>
            <person name="Probst A.J."/>
            <person name="Thomas B.C."/>
            <person name="Singh A."/>
            <person name="Wilkins M.J."/>
            <person name="Karaoz U."/>
            <person name="Brodie E.L."/>
            <person name="Williams K.H."/>
            <person name="Hubbard S.S."/>
            <person name="Banfield J.F."/>
        </authorList>
    </citation>
    <scope>NUCLEOTIDE SEQUENCE [LARGE SCALE GENOMIC DNA]</scope>
</reference>
<dbReference type="SUPFAM" id="SSF53187">
    <property type="entry name" value="Zn-dependent exopeptidases"/>
    <property type="match status" value="1"/>
</dbReference>
<comment type="caution">
    <text evidence="10">The sequence shown here is derived from an EMBL/GenBank/DDBJ whole genome shotgun (WGS) entry which is preliminary data.</text>
</comment>
<dbReference type="InterPro" id="IPR036264">
    <property type="entry name" value="Bact_exopeptidase_dim_dom"/>
</dbReference>
<evidence type="ECO:0000256" key="5">
    <source>
        <dbReference type="ARBA" id="ARBA00022833"/>
    </source>
</evidence>
<dbReference type="EMBL" id="MEUB01000001">
    <property type="protein sequence ID" value="OGC25386.1"/>
    <property type="molecule type" value="Genomic_DNA"/>
</dbReference>
<organism evidence="10 11">
    <name type="scientific">candidate division WOR-1 bacterium RIFOXYB2_FULL_37_13</name>
    <dbReference type="NCBI Taxonomy" id="1802579"/>
    <lineage>
        <taxon>Bacteria</taxon>
        <taxon>Bacillati</taxon>
        <taxon>Saganbacteria</taxon>
    </lineage>
</organism>
<dbReference type="PROSITE" id="PS00758">
    <property type="entry name" value="ARGE_DAPE_CPG2_1"/>
    <property type="match status" value="1"/>
</dbReference>
<evidence type="ECO:0000256" key="3">
    <source>
        <dbReference type="ARBA" id="ARBA00022723"/>
    </source>
</evidence>
<name>A0A1F4SY85_UNCSA</name>
<feature type="domain" description="Peptidase M20 dimerisation" evidence="9">
    <location>
        <begin position="165"/>
        <end position="266"/>
    </location>
</feature>
<keyword evidence="5" id="KW-0862">Zinc</keyword>
<feature type="binding site" evidence="8">
    <location>
        <position position="69"/>
    </location>
    <ligand>
        <name>Zn(2+)</name>
        <dbReference type="ChEBI" id="CHEBI:29105"/>
        <label>1</label>
    </ligand>
</feature>
<dbReference type="PIRSF" id="PIRSF001123">
    <property type="entry name" value="PepA_GA"/>
    <property type="match status" value="1"/>
</dbReference>
<dbReference type="InterPro" id="IPR001261">
    <property type="entry name" value="ArgE/DapE_CS"/>
</dbReference>
<dbReference type="Pfam" id="PF07687">
    <property type="entry name" value="M20_dimer"/>
    <property type="match status" value="1"/>
</dbReference>
<dbReference type="InterPro" id="IPR008007">
    <property type="entry name" value="Peptidase_M42"/>
</dbReference>
<evidence type="ECO:0000256" key="2">
    <source>
        <dbReference type="ARBA" id="ARBA00022670"/>
    </source>
</evidence>
<dbReference type="Proteomes" id="UP000178417">
    <property type="component" value="Unassembled WGS sequence"/>
</dbReference>
<dbReference type="GO" id="GO:0008237">
    <property type="term" value="F:metallopeptidase activity"/>
    <property type="evidence" value="ECO:0007669"/>
    <property type="project" value="UniProtKB-KW"/>
</dbReference>
<sequence>MINKNRLVKRFIKYVKIASPSCKEEKIGKLLVEEFRALGCSVSQDKLGNIFAYFRGDDKSRDSILLNAHIDTVAHNKPIRPKIKNGIITSSRDTILGADNKAGVAVILEVLQAIREEKLSHSDIQVILTVQEEIGLFGSREIKKKDIKARSGFVLDGGEISNIHNQGPAQFNLTATIIGKPAHAGVHPEDGINAIKVASEAIAKMKLGRIDFETTANIGTIEGGTATNIIPEKVFLKGEARSRNPQKLKNQLKHMEKCLQKACLKYKAKLKLSITKTYNSFNIGKKDPLTKLAERALKRIGLTPKLVPTGGGSDANNFSKLGVKCLILGVGAHKIHGNDEYIKIKDLYDGARFILECLKRQ</sequence>